<dbReference type="Pfam" id="PF13581">
    <property type="entry name" value="HATPase_c_2"/>
    <property type="match status" value="1"/>
</dbReference>
<proteinExistence type="predicted"/>
<dbReference type="EMBL" id="JBFAKC010000013">
    <property type="protein sequence ID" value="MEV0711137.1"/>
    <property type="molecule type" value="Genomic_DNA"/>
</dbReference>
<evidence type="ECO:0000313" key="4">
    <source>
        <dbReference type="Proteomes" id="UP001551695"/>
    </source>
</evidence>
<organism evidence="3 4">
    <name type="scientific">Nocardia aurea</name>
    <dbReference type="NCBI Taxonomy" id="2144174"/>
    <lineage>
        <taxon>Bacteria</taxon>
        <taxon>Bacillati</taxon>
        <taxon>Actinomycetota</taxon>
        <taxon>Actinomycetes</taxon>
        <taxon>Mycobacteriales</taxon>
        <taxon>Nocardiaceae</taxon>
        <taxon>Nocardia</taxon>
    </lineage>
</organism>
<sequence length="145" mass="15600">MGDAQNAARPLISEFPAAVEELSAARHRLRDWLTPHVTDPGHLYDLLLAADEACANAVEHGHNGDGGLIRLSAAIEGDAIRITVTDHGRWVPRNDGPDAVRGLPDSQRGRGLALMRALAPDTRLTVSETGTTVEFTVPLNPRRDS</sequence>
<dbReference type="InterPro" id="IPR036890">
    <property type="entry name" value="HATPase_C_sf"/>
</dbReference>
<reference evidence="3 4" key="1">
    <citation type="submission" date="2024-06" db="EMBL/GenBank/DDBJ databases">
        <title>The Natural Products Discovery Center: Release of the First 8490 Sequenced Strains for Exploring Actinobacteria Biosynthetic Diversity.</title>
        <authorList>
            <person name="Kalkreuter E."/>
            <person name="Kautsar S.A."/>
            <person name="Yang D."/>
            <person name="Bader C.D."/>
            <person name="Teijaro C.N."/>
            <person name="Fluegel L."/>
            <person name="Davis C.M."/>
            <person name="Simpson J.R."/>
            <person name="Lauterbach L."/>
            <person name="Steele A.D."/>
            <person name="Gui C."/>
            <person name="Meng S."/>
            <person name="Li G."/>
            <person name="Viehrig K."/>
            <person name="Ye F."/>
            <person name="Su P."/>
            <person name="Kiefer A.F."/>
            <person name="Nichols A."/>
            <person name="Cepeda A.J."/>
            <person name="Yan W."/>
            <person name="Fan B."/>
            <person name="Jiang Y."/>
            <person name="Adhikari A."/>
            <person name="Zheng C.-J."/>
            <person name="Schuster L."/>
            <person name="Cowan T.M."/>
            <person name="Smanski M.J."/>
            <person name="Chevrette M.G."/>
            <person name="De Carvalho L.P.S."/>
            <person name="Shen B."/>
        </authorList>
    </citation>
    <scope>NUCLEOTIDE SEQUENCE [LARGE SCALE GENOMIC DNA]</scope>
    <source>
        <strain evidence="3 4">NPDC050403</strain>
    </source>
</reference>
<evidence type="ECO:0000256" key="1">
    <source>
        <dbReference type="ARBA" id="ARBA00022527"/>
    </source>
</evidence>
<evidence type="ECO:0000313" key="3">
    <source>
        <dbReference type="EMBL" id="MEV0711137.1"/>
    </source>
</evidence>
<dbReference type="CDD" id="cd16936">
    <property type="entry name" value="HATPase_RsbW-like"/>
    <property type="match status" value="1"/>
</dbReference>
<feature type="domain" description="Histidine kinase/HSP90-like ATPase" evidence="2">
    <location>
        <begin position="15"/>
        <end position="136"/>
    </location>
</feature>
<dbReference type="GO" id="GO:0004673">
    <property type="term" value="F:protein histidine kinase activity"/>
    <property type="evidence" value="ECO:0007669"/>
    <property type="project" value="UniProtKB-EC"/>
</dbReference>
<comment type="caution">
    <text evidence="3">The sequence shown here is derived from an EMBL/GenBank/DDBJ whole genome shotgun (WGS) entry which is preliminary data.</text>
</comment>
<keyword evidence="1" id="KW-0418">Kinase</keyword>
<protein>
    <submittedName>
        <fullName evidence="3">ATP-binding protein</fullName>
        <ecNumber evidence="3">2.7.13.3</ecNumber>
    </submittedName>
</protein>
<dbReference type="GO" id="GO:0005524">
    <property type="term" value="F:ATP binding"/>
    <property type="evidence" value="ECO:0007669"/>
    <property type="project" value="UniProtKB-KW"/>
</dbReference>
<keyword evidence="3" id="KW-0547">Nucleotide-binding</keyword>
<name>A0ABV3G0C5_9NOCA</name>
<dbReference type="SUPFAM" id="SSF55874">
    <property type="entry name" value="ATPase domain of HSP90 chaperone/DNA topoisomerase II/histidine kinase"/>
    <property type="match status" value="1"/>
</dbReference>
<dbReference type="Proteomes" id="UP001551695">
    <property type="component" value="Unassembled WGS sequence"/>
</dbReference>
<dbReference type="InterPro" id="IPR003594">
    <property type="entry name" value="HATPase_dom"/>
</dbReference>
<gene>
    <name evidence="3" type="ORF">AB0I48_26590</name>
</gene>
<dbReference type="PANTHER" id="PTHR35526:SF3">
    <property type="entry name" value="ANTI-SIGMA-F FACTOR RSBW"/>
    <property type="match status" value="1"/>
</dbReference>
<keyword evidence="3" id="KW-0808">Transferase</keyword>
<dbReference type="PANTHER" id="PTHR35526">
    <property type="entry name" value="ANTI-SIGMA-F FACTOR RSBW-RELATED"/>
    <property type="match status" value="1"/>
</dbReference>
<dbReference type="RefSeq" id="WP_355084055.1">
    <property type="nucleotide sequence ID" value="NZ_JBEXKW010000006.1"/>
</dbReference>
<dbReference type="InterPro" id="IPR050267">
    <property type="entry name" value="Anti-sigma-factor_SerPK"/>
</dbReference>
<dbReference type="Gene3D" id="3.30.565.10">
    <property type="entry name" value="Histidine kinase-like ATPase, C-terminal domain"/>
    <property type="match status" value="1"/>
</dbReference>
<keyword evidence="3" id="KW-0067">ATP-binding</keyword>
<keyword evidence="4" id="KW-1185">Reference proteome</keyword>
<dbReference type="EC" id="2.7.13.3" evidence="3"/>
<evidence type="ECO:0000259" key="2">
    <source>
        <dbReference type="Pfam" id="PF13581"/>
    </source>
</evidence>
<keyword evidence="1" id="KW-0723">Serine/threonine-protein kinase</keyword>
<accession>A0ABV3G0C5</accession>